<dbReference type="PROSITE" id="PS50206">
    <property type="entry name" value="RHODANESE_3"/>
    <property type="match status" value="1"/>
</dbReference>
<keyword evidence="1" id="KW-0808">Transferase</keyword>
<gene>
    <name evidence="3" type="primary">Hsp67Bb_1</name>
    <name evidence="3" type="ORF">OS493_026117</name>
</gene>
<dbReference type="PANTHER" id="PTHR44086:SF14">
    <property type="entry name" value="RHODANESE DOMAIN-CONTAINING PROTEIN"/>
    <property type="match status" value="1"/>
</dbReference>
<dbReference type="PROSITE" id="PS00683">
    <property type="entry name" value="RHODANESE_2"/>
    <property type="match status" value="1"/>
</dbReference>
<feature type="domain" description="Rhodanese" evidence="2">
    <location>
        <begin position="60"/>
        <end position="159"/>
    </location>
</feature>
<evidence type="ECO:0000313" key="4">
    <source>
        <dbReference type="Proteomes" id="UP001163046"/>
    </source>
</evidence>
<dbReference type="Proteomes" id="UP001163046">
    <property type="component" value="Unassembled WGS sequence"/>
</dbReference>
<dbReference type="SUPFAM" id="SSF52821">
    <property type="entry name" value="Rhodanese/Cell cycle control phosphatase"/>
    <property type="match status" value="1"/>
</dbReference>
<dbReference type="OrthoDB" id="566238at2759"/>
<dbReference type="InterPro" id="IPR036873">
    <property type="entry name" value="Rhodanese-like_dom_sf"/>
</dbReference>
<name>A0A9X0A261_9CNID</name>
<dbReference type="InterPro" id="IPR001763">
    <property type="entry name" value="Rhodanese-like_dom"/>
</dbReference>
<evidence type="ECO:0000313" key="3">
    <source>
        <dbReference type="EMBL" id="KAJ7390249.1"/>
    </source>
</evidence>
<dbReference type="EMBL" id="MU825418">
    <property type="protein sequence ID" value="KAJ7390249.1"/>
    <property type="molecule type" value="Genomic_DNA"/>
</dbReference>
<protein>
    <recommendedName>
        <fullName evidence="1">Sulfurtransferase</fullName>
    </recommendedName>
</protein>
<dbReference type="PANTHER" id="PTHR44086">
    <property type="entry name" value="THIOSULFATE SULFURTRANSFERASE RDL2, MITOCHONDRIAL-RELATED"/>
    <property type="match status" value="1"/>
</dbReference>
<evidence type="ECO:0000256" key="1">
    <source>
        <dbReference type="RuleBase" id="RU000507"/>
    </source>
</evidence>
<dbReference type="Pfam" id="PF00581">
    <property type="entry name" value="Rhodanese"/>
    <property type="match status" value="1"/>
</dbReference>
<reference evidence="3" key="1">
    <citation type="submission" date="2023-01" db="EMBL/GenBank/DDBJ databases">
        <title>Genome assembly of the deep-sea coral Lophelia pertusa.</title>
        <authorList>
            <person name="Herrera S."/>
            <person name="Cordes E."/>
        </authorList>
    </citation>
    <scope>NUCLEOTIDE SEQUENCE</scope>
    <source>
        <strain evidence="3">USNM1676648</strain>
        <tissue evidence="3">Polyp</tissue>
    </source>
</reference>
<sequence>MASRAVVRLSKSVFSRSVLPRVVIAKALSSNASPRERIWSCKKETDRSQIGLECLKDMVVDGDIQLFDVREPHELASLGKIPKSVNIPLAQVVEAFSMSPAEFKEKYRVPKPDVKDENLIFHCQSGRRAQKAVEGVKQLGFEKAIIFAGGWSEWEFYIKRRPQAVPRKVSYER</sequence>
<dbReference type="SMART" id="SM00450">
    <property type="entry name" value="RHOD"/>
    <property type="match status" value="1"/>
</dbReference>
<dbReference type="InterPro" id="IPR001307">
    <property type="entry name" value="Thiosulphate_STrfase_CS"/>
</dbReference>
<dbReference type="Gene3D" id="3.40.250.10">
    <property type="entry name" value="Rhodanese-like domain"/>
    <property type="match status" value="1"/>
</dbReference>
<keyword evidence="4" id="KW-1185">Reference proteome</keyword>
<comment type="caution">
    <text evidence="3">The sequence shown here is derived from an EMBL/GenBank/DDBJ whole genome shotgun (WGS) entry which is preliminary data.</text>
</comment>
<organism evidence="3 4">
    <name type="scientific">Desmophyllum pertusum</name>
    <dbReference type="NCBI Taxonomy" id="174260"/>
    <lineage>
        <taxon>Eukaryota</taxon>
        <taxon>Metazoa</taxon>
        <taxon>Cnidaria</taxon>
        <taxon>Anthozoa</taxon>
        <taxon>Hexacorallia</taxon>
        <taxon>Scleractinia</taxon>
        <taxon>Caryophylliina</taxon>
        <taxon>Caryophylliidae</taxon>
        <taxon>Desmophyllum</taxon>
    </lineage>
</organism>
<proteinExistence type="predicted"/>
<accession>A0A9X0A261</accession>
<dbReference type="AlphaFoldDB" id="A0A9X0A261"/>
<dbReference type="GO" id="GO:0004792">
    <property type="term" value="F:thiosulfate-cyanide sulfurtransferase activity"/>
    <property type="evidence" value="ECO:0007669"/>
    <property type="project" value="InterPro"/>
</dbReference>
<evidence type="ECO:0000259" key="2">
    <source>
        <dbReference type="PROSITE" id="PS50206"/>
    </source>
</evidence>